<name>A0AAD7AT63_9AGAR</name>
<dbReference type="AlphaFoldDB" id="A0AAD7AT63"/>
<accession>A0AAD7AT63</accession>
<feature type="region of interest" description="Disordered" evidence="1">
    <location>
        <begin position="232"/>
        <end position="314"/>
    </location>
</feature>
<evidence type="ECO:0000313" key="3">
    <source>
        <dbReference type="EMBL" id="KAJ7367520.1"/>
    </source>
</evidence>
<organism evidence="3 4">
    <name type="scientific">Mycena albidolilacea</name>
    <dbReference type="NCBI Taxonomy" id="1033008"/>
    <lineage>
        <taxon>Eukaryota</taxon>
        <taxon>Fungi</taxon>
        <taxon>Dikarya</taxon>
        <taxon>Basidiomycota</taxon>
        <taxon>Agaricomycotina</taxon>
        <taxon>Agaricomycetes</taxon>
        <taxon>Agaricomycetidae</taxon>
        <taxon>Agaricales</taxon>
        <taxon>Marasmiineae</taxon>
        <taxon>Mycenaceae</taxon>
        <taxon>Mycena</taxon>
    </lineage>
</organism>
<keyword evidence="2" id="KW-0472">Membrane</keyword>
<sequence>MRLNKPSSSVCTTLSSLTTFSSFHKCPTRVRFLAETALRQPDRRRHSLPVTQHPRFTLLESSTFVGGGMSTLLIFCLLITNIRSGAAAPTVLNSHDPNYPNTPSNLFLGNTSTSIKSHGSGPSIPPLLVLENNSSIPTDSPGGEKRAMEGPRLKQILLMTLIACLVFYLVFTLTLVVVKRPSCPRLPVGCSIRSASTVVGGYISRVVCPSPQRTRSLIPGFLGPVLARLARPSTHAGPGEGSILPLHHMGPEPPLSPDLGRSPAPSPVLPPRVHNPLEPQHSPSHSTSVFQTQHASQYSLAPSETPTCESTWSDSPTVVRELASRRGHSVYV</sequence>
<dbReference type="Proteomes" id="UP001218218">
    <property type="component" value="Unassembled WGS sequence"/>
</dbReference>
<comment type="caution">
    <text evidence="3">The sequence shown here is derived from an EMBL/GenBank/DDBJ whole genome shotgun (WGS) entry which is preliminary data.</text>
</comment>
<keyword evidence="2" id="KW-1133">Transmembrane helix</keyword>
<keyword evidence="2" id="KW-0812">Transmembrane</keyword>
<feature type="compositionally biased region" description="Polar residues" evidence="1">
    <location>
        <begin position="281"/>
        <end position="314"/>
    </location>
</feature>
<evidence type="ECO:0000256" key="1">
    <source>
        <dbReference type="SAM" id="MobiDB-lite"/>
    </source>
</evidence>
<proteinExistence type="predicted"/>
<reference evidence="3" key="1">
    <citation type="submission" date="2023-03" db="EMBL/GenBank/DDBJ databases">
        <title>Massive genome expansion in bonnet fungi (Mycena s.s.) driven by repeated elements and novel gene families across ecological guilds.</title>
        <authorList>
            <consortium name="Lawrence Berkeley National Laboratory"/>
            <person name="Harder C.B."/>
            <person name="Miyauchi S."/>
            <person name="Viragh M."/>
            <person name="Kuo A."/>
            <person name="Thoen E."/>
            <person name="Andreopoulos B."/>
            <person name="Lu D."/>
            <person name="Skrede I."/>
            <person name="Drula E."/>
            <person name="Henrissat B."/>
            <person name="Morin E."/>
            <person name="Kohler A."/>
            <person name="Barry K."/>
            <person name="LaButti K."/>
            <person name="Morin E."/>
            <person name="Salamov A."/>
            <person name="Lipzen A."/>
            <person name="Mereny Z."/>
            <person name="Hegedus B."/>
            <person name="Baldrian P."/>
            <person name="Stursova M."/>
            <person name="Weitz H."/>
            <person name="Taylor A."/>
            <person name="Grigoriev I.V."/>
            <person name="Nagy L.G."/>
            <person name="Martin F."/>
            <person name="Kauserud H."/>
        </authorList>
    </citation>
    <scope>NUCLEOTIDE SEQUENCE</scope>
    <source>
        <strain evidence="3">CBHHK002</strain>
    </source>
</reference>
<evidence type="ECO:0000313" key="4">
    <source>
        <dbReference type="Proteomes" id="UP001218218"/>
    </source>
</evidence>
<feature type="transmembrane region" description="Helical" evidence="2">
    <location>
        <begin position="63"/>
        <end position="82"/>
    </location>
</feature>
<gene>
    <name evidence="3" type="ORF">DFH08DRAFT_804</name>
</gene>
<dbReference type="EMBL" id="JARIHO010000001">
    <property type="protein sequence ID" value="KAJ7367520.1"/>
    <property type="molecule type" value="Genomic_DNA"/>
</dbReference>
<keyword evidence="4" id="KW-1185">Reference proteome</keyword>
<protein>
    <submittedName>
        <fullName evidence="3">Uncharacterized protein</fullName>
    </submittedName>
</protein>
<feature type="transmembrane region" description="Helical" evidence="2">
    <location>
        <begin position="156"/>
        <end position="178"/>
    </location>
</feature>
<evidence type="ECO:0000256" key="2">
    <source>
        <dbReference type="SAM" id="Phobius"/>
    </source>
</evidence>